<dbReference type="PANTHER" id="PTHR22930">
    <property type="match status" value="1"/>
</dbReference>
<evidence type="ECO:0000313" key="15">
    <source>
        <dbReference type="Proteomes" id="UP000494040"/>
    </source>
</evidence>
<name>A0A8I6S7F3_CIMLE</name>
<protein>
    <recommendedName>
        <fullName evidence="5">Putative nuclease HARBI1</fullName>
    </recommendedName>
    <alternativeName>
        <fullName evidence="11">Harbinger transposase-derived nuclease</fullName>
    </alternativeName>
</protein>
<dbReference type="OMA" id="REYNTSY"/>
<dbReference type="InterPro" id="IPR045249">
    <property type="entry name" value="HARBI1-like"/>
</dbReference>
<evidence type="ECO:0000256" key="1">
    <source>
        <dbReference type="ARBA" id="ARBA00001968"/>
    </source>
</evidence>
<dbReference type="Proteomes" id="UP000494040">
    <property type="component" value="Unassembled WGS sequence"/>
</dbReference>
<dbReference type="PRINTS" id="PR02086">
    <property type="entry name" value="PUTNUCHARBI1"/>
</dbReference>
<keyword evidence="6" id="KW-0963">Cytoplasm</keyword>
<dbReference type="GO" id="GO:0005634">
    <property type="term" value="C:nucleus"/>
    <property type="evidence" value="ECO:0007669"/>
    <property type="project" value="UniProtKB-SubCell"/>
</dbReference>
<feature type="domain" description="DDE Tnp4" evidence="13">
    <location>
        <begin position="161"/>
        <end position="311"/>
    </location>
</feature>
<dbReference type="RefSeq" id="XP_024085852.1">
    <property type="nucleotide sequence ID" value="XM_024230084.1"/>
</dbReference>
<dbReference type="GO" id="GO:0004518">
    <property type="term" value="F:nuclease activity"/>
    <property type="evidence" value="ECO:0007669"/>
    <property type="project" value="UniProtKB-KW"/>
</dbReference>
<dbReference type="AlphaFoldDB" id="A0A8I6S7F3"/>
<dbReference type="InterPro" id="IPR027806">
    <property type="entry name" value="HARBI1_dom"/>
</dbReference>
<dbReference type="KEGG" id="clec:112128225"/>
<comment type="cofactor">
    <cofactor evidence="1">
        <name>a divalent metal cation</name>
        <dbReference type="ChEBI" id="CHEBI:60240"/>
    </cofactor>
</comment>
<evidence type="ECO:0000313" key="14">
    <source>
        <dbReference type="EnsemblMetazoa" id="XP_014260060.1"/>
    </source>
</evidence>
<dbReference type="Pfam" id="PF13359">
    <property type="entry name" value="DDE_Tnp_4"/>
    <property type="match status" value="1"/>
</dbReference>
<evidence type="ECO:0000256" key="7">
    <source>
        <dbReference type="ARBA" id="ARBA00022722"/>
    </source>
</evidence>
<keyword evidence="9" id="KW-0378">Hydrolase</keyword>
<organism evidence="14 15">
    <name type="scientific">Cimex lectularius</name>
    <name type="common">Bed bug</name>
    <name type="synonym">Acanthia lectularia</name>
    <dbReference type="NCBI Taxonomy" id="79782"/>
    <lineage>
        <taxon>Eukaryota</taxon>
        <taxon>Metazoa</taxon>
        <taxon>Ecdysozoa</taxon>
        <taxon>Arthropoda</taxon>
        <taxon>Hexapoda</taxon>
        <taxon>Insecta</taxon>
        <taxon>Pterygota</taxon>
        <taxon>Neoptera</taxon>
        <taxon>Paraneoptera</taxon>
        <taxon>Hemiptera</taxon>
        <taxon>Heteroptera</taxon>
        <taxon>Panheteroptera</taxon>
        <taxon>Cimicomorpha</taxon>
        <taxon>Cimicidae</taxon>
        <taxon>Cimex</taxon>
    </lineage>
</organism>
<dbReference type="InterPro" id="IPR026103">
    <property type="entry name" value="HARBI1_animal"/>
</dbReference>
<evidence type="ECO:0000256" key="5">
    <source>
        <dbReference type="ARBA" id="ARBA00015519"/>
    </source>
</evidence>
<dbReference type="RefSeq" id="XP_014260060.1">
    <property type="nucleotide sequence ID" value="XM_014404574.2"/>
</dbReference>
<dbReference type="EnsemblMetazoa" id="XM_024230084.1">
    <property type="protein sequence ID" value="XP_024085852.1"/>
    <property type="gene ID" value="LOC112128225"/>
</dbReference>
<evidence type="ECO:0000259" key="13">
    <source>
        <dbReference type="Pfam" id="PF13359"/>
    </source>
</evidence>
<evidence type="ECO:0000256" key="12">
    <source>
        <dbReference type="ARBA" id="ARBA00045850"/>
    </source>
</evidence>
<dbReference type="GeneID" id="112128225"/>
<evidence type="ECO:0000256" key="6">
    <source>
        <dbReference type="ARBA" id="ARBA00022490"/>
    </source>
</evidence>
<keyword evidence="10" id="KW-0539">Nucleus</keyword>
<dbReference type="GeneID" id="106672836"/>
<evidence type="ECO:0000256" key="4">
    <source>
        <dbReference type="ARBA" id="ARBA00006958"/>
    </source>
</evidence>
<keyword evidence="8" id="KW-0479">Metal-binding</keyword>
<comment type="function">
    <text evidence="12">Transposase-derived protein that may have nuclease activity. Does not have transposase activity.</text>
</comment>
<reference evidence="14" key="1">
    <citation type="submission" date="2022-01" db="UniProtKB">
        <authorList>
            <consortium name="EnsemblMetazoa"/>
        </authorList>
    </citation>
    <scope>IDENTIFICATION</scope>
</reference>
<evidence type="ECO:0000256" key="11">
    <source>
        <dbReference type="ARBA" id="ARBA00030126"/>
    </source>
</evidence>
<evidence type="ECO:0000256" key="3">
    <source>
        <dbReference type="ARBA" id="ARBA00004496"/>
    </source>
</evidence>
<proteinExistence type="inferred from homology"/>
<dbReference type="OrthoDB" id="6625630at2759"/>
<dbReference type="GO" id="GO:0046872">
    <property type="term" value="F:metal ion binding"/>
    <property type="evidence" value="ECO:0007669"/>
    <property type="project" value="UniProtKB-KW"/>
</dbReference>
<comment type="similarity">
    <text evidence="4">Belongs to the HARBI1 family.</text>
</comment>
<dbReference type="GO" id="GO:0005737">
    <property type="term" value="C:cytoplasm"/>
    <property type="evidence" value="ECO:0007669"/>
    <property type="project" value="UniProtKB-SubCell"/>
</dbReference>
<comment type="subcellular location">
    <subcellularLocation>
        <location evidence="3">Cytoplasm</location>
    </subcellularLocation>
    <subcellularLocation>
        <location evidence="2">Nucleus</location>
    </subcellularLocation>
</comment>
<evidence type="ECO:0000256" key="9">
    <source>
        <dbReference type="ARBA" id="ARBA00022801"/>
    </source>
</evidence>
<dbReference type="EnsemblMetazoa" id="XM_014404574.2">
    <property type="protein sequence ID" value="XP_014260060.1"/>
    <property type="gene ID" value="LOC106672836"/>
</dbReference>
<evidence type="ECO:0000256" key="10">
    <source>
        <dbReference type="ARBA" id="ARBA00023242"/>
    </source>
</evidence>
<keyword evidence="7" id="KW-0540">Nuclease</keyword>
<keyword evidence="15" id="KW-1185">Reference proteome</keyword>
<dbReference type="PANTHER" id="PTHR22930:SF289">
    <property type="entry name" value="DDE TNP4 DOMAIN-CONTAINING PROTEIN-RELATED"/>
    <property type="match status" value="1"/>
</dbReference>
<dbReference type="GO" id="GO:0016787">
    <property type="term" value="F:hydrolase activity"/>
    <property type="evidence" value="ECO:0007669"/>
    <property type="project" value="UniProtKB-KW"/>
</dbReference>
<dbReference type="KEGG" id="clec:106672836"/>
<sequence length="359" mass="41674">MDAFLSSYLLEELTDDEDFLELVALHINKERVFRTRREHFHEWDNDEFFNRFRMTKHAVNFVLEKIRNSITHRTTRNQATSPELMLLTTLRFYATGSFLTVCGDFSGLHKSTVCRMVRRVSRALASLRREFIHFPKNEAGRMAVCAEMYKISKFPKCIGAIDCTHVRLQSPGGNQAELFRNRKGFFSLNVQTVCDAELKFENIVARWPGSTHDAHIFRNSILKTQFENGDMNDLVLVGDSGYPLKKYLLTKLNHPTTRGEILYNESLIRTRNVVERSYGVWKRRFPILAIGMRCNFNLVEPIVVATAVLHNISCIFKDPIPFINDEVETQIINLQFNQIGEVEYDGNARIPFIEYFDTL</sequence>
<evidence type="ECO:0000256" key="2">
    <source>
        <dbReference type="ARBA" id="ARBA00004123"/>
    </source>
</evidence>
<evidence type="ECO:0000256" key="8">
    <source>
        <dbReference type="ARBA" id="ARBA00022723"/>
    </source>
</evidence>
<accession>A0A8I6S7F3</accession>